<keyword evidence="1" id="KW-0732">Signal</keyword>
<keyword evidence="3" id="KW-1185">Reference proteome</keyword>
<name>A0A9X1NE41_9ACTN</name>
<dbReference type="Proteomes" id="UP001138997">
    <property type="component" value="Unassembled WGS sequence"/>
</dbReference>
<dbReference type="RefSeq" id="WP_231442011.1">
    <property type="nucleotide sequence ID" value="NZ_JAJOMB010000006.1"/>
</dbReference>
<dbReference type="AlphaFoldDB" id="A0A9X1NE41"/>
<dbReference type="PANTHER" id="PTHR43649">
    <property type="entry name" value="ARABINOSE-BINDING PROTEIN-RELATED"/>
    <property type="match status" value="1"/>
</dbReference>
<comment type="caution">
    <text evidence="2">The sequence shown here is derived from an EMBL/GenBank/DDBJ whole genome shotgun (WGS) entry which is preliminary data.</text>
</comment>
<dbReference type="EMBL" id="JAJOMB010000006">
    <property type="protein sequence ID" value="MCD5312120.1"/>
    <property type="molecule type" value="Genomic_DNA"/>
</dbReference>
<accession>A0A9X1NE41</accession>
<dbReference type="SUPFAM" id="SSF53850">
    <property type="entry name" value="Periplasmic binding protein-like II"/>
    <property type="match status" value="1"/>
</dbReference>
<feature type="signal peptide" evidence="1">
    <location>
        <begin position="1"/>
        <end position="31"/>
    </location>
</feature>
<dbReference type="Gene3D" id="3.40.190.10">
    <property type="entry name" value="Periplasmic binding protein-like II"/>
    <property type="match status" value="2"/>
</dbReference>
<gene>
    <name evidence="2" type="ORF">LR394_14510</name>
</gene>
<proteinExistence type="predicted"/>
<dbReference type="PROSITE" id="PS51318">
    <property type="entry name" value="TAT"/>
    <property type="match status" value="1"/>
</dbReference>
<dbReference type="InterPro" id="IPR050490">
    <property type="entry name" value="Bact_solute-bd_prot1"/>
</dbReference>
<feature type="chain" id="PRO_5040802693" evidence="1">
    <location>
        <begin position="32"/>
        <end position="437"/>
    </location>
</feature>
<dbReference type="InterPro" id="IPR006311">
    <property type="entry name" value="TAT_signal"/>
</dbReference>
<organism evidence="2 3">
    <name type="scientific">Kineosporia babensis</name>
    <dbReference type="NCBI Taxonomy" id="499548"/>
    <lineage>
        <taxon>Bacteria</taxon>
        <taxon>Bacillati</taxon>
        <taxon>Actinomycetota</taxon>
        <taxon>Actinomycetes</taxon>
        <taxon>Kineosporiales</taxon>
        <taxon>Kineosporiaceae</taxon>
        <taxon>Kineosporia</taxon>
    </lineage>
</organism>
<evidence type="ECO:0000313" key="2">
    <source>
        <dbReference type="EMBL" id="MCD5312120.1"/>
    </source>
</evidence>
<dbReference type="PROSITE" id="PS51257">
    <property type="entry name" value="PROKAR_LIPOPROTEIN"/>
    <property type="match status" value="1"/>
</dbReference>
<evidence type="ECO:0000313" key="3">
    <source>
        <dbReference type="Proteomes" id="UP001138997"/>
    </source>
</evidence>
<evidence type="ECO:0000256" key="1">
    <source>
        <dbReference type="SAM" id="SignalP"/>
    </source>
</evidence>
<dbReference type="PANTHER" id="PTHR43649:SF30">
    <property type="entry name" value="ABC TRANSPORTER SUBSTRATE-BINDING PROTEIN"/>
    <property type="match status" value="1"/>
</dbReference>
<protein>
    <submittedName>
        <fullName evidence="2">Extracellular solute-binding protein</fullName>
    </submittedName>
</protein>
<sequence>MSEFRMPDMSRRSLLRAGAGLALLGGLSACAKSKTVAAGGDGQVVFWDMPWAQDSYNKSSDALVKAYKPADGLPAASLQRIQWNNFTTTFSSALASKTGPAVSTGGGFQAFQFAEEGYIATADNLVKKWDAEGFTQDFLPGTLEAMKTDAGYVAVPWQTDMRVWWYRKSAFEDAGVDVPKTWDELVTAGKALKSKGYVGFGVGAGAGNNLGAHTMVLMMINNGGGLFTPDGQLDLLNERNVEAMEFVIRLVKEGITDPAAVSYTSDNQLAQWKNKKFAFGLFTAALDEGVGDTTGDLLVAEPLTGGHGDKVALAFGNNIMMYTNTPSQEGTEAFLDYYIKNMKAFWQQKVVNGMPVLQSIVDLPEFQASENKMKVIAEYQPVARTYGSRSTSLFAAMAQVDGGQPLAEFTQTVLSGKTDAKTALTTLEKGLSAIVKS</sequence>
<dbReference type="Pfam" id="PF01547">
    <property type="entry name" value="SBP_bac_1"/>
    <property type="match status" value="1"/>
</dbReference>
<reference evidence="2" key="1">
    <citation type="submission" date="2021-11" db="EMBL/GenBank/DDBJ databases">
        <title>Streptomyces corallinus and Kineosporia corallina sp. nov., two new coral-derived marine actinobacteria.</title>
        <authorList>
            <person name="Buangrab K."/>
            <person name="Sutthacheep M."/>
            <person name="Yeemin T."/>
            <person name="Harunari E."/>
            <person name="Igarashi Y."/>
            <person name="Sripreechasak P."/>
            <person name="Kanchanasin P."/>
            <person name="Tanasupawat S."/>
            <person name="Phongsopitanun W."/>
        </authorList>
    </citation>
    <scope>NUCLEOTIDE SEQUENCE</scope>
    <source>
        <strain evidence="2">JCM 31032</strain>
    </source>
</reference>
<dbReference type="InterPro" id="IPR006059">
    <property type="entry name" value="SBP"/>
</dbReference>